<feature type="transmembrane region" description="Helical" evidence="1">
    <location>
        <begin position="132"/>
        <end position="158"/>
    </location>
</feature>
<keyword evidence="1" id="KW-0472">Membrane</keyword>
<organism evidence="2 3">
    <name type="scientific">Allacma fusca</name>
    <dbReference type="NCBI Taxonomy" id="39272"/>
    <lineage>
        <taxon>Eukaryota</taxon>
        <taxon>Metazoa</taxon>
        <taxon>Ecdysozoa</taxon>
        <taxon>Arthropoda</taxon>
        <taxon>Hexapoda</taxon>
        <taxon>Collembola</taxon>
        <taxon>Symphypleona</taxon>
        <taxon>Sminthuridae</taxon>
        <taxon>Allacma</taxon>
    </lineage>
</organism>
<dbReference type="AlphaFoldDB" id="A0A8J2KBI3"/>
<comment type="caution">
    <text evidence="2">The sequence shown here is derived from an EMBL/GenBank/DDBJ whole genome shotgun (WGS) entry which is preliminary data.</text>
</comment>
<evidence type="ECO:0000313" key="2">
    <source>
        <dbReference type="EMBL" id="CAG7724015.1"/>
    </source>
</evidence>
<proteinExistence type="predicted"/>
<evidence type="ECO:0000256" key="1">
    <source>
        <dbReference type="SAM" id="Phobius"/>
    </source>
</evidence>
<feature type="transmembrane region" description="Helical" evidence="1">
    <location>
        <begin position="23"/>
        <end position="44"/>
    </location>
</feature>
<keyword evidence="1" id="KW-0812">Transmembrane</keyword>
<keyword evidence="1" id="KW-1133">Transmembrane helix</keyword>
<feature type="transmembrane region" description="Helical" evidence="1">
    <location>
        <begin position="206"/>
        <end position="231"/>
    </location>
</feature>
<name>A0A8J2KBI3_9HEXA</name>
<evidence type="ECO:0000313" key="3">
    <source>
        <dbReference type="Proteomes" id="UP000708208"/>
    </source>
</evidence>
<sequence length="342" mass="38427">MDVISITDNNAYAIAHRSTKAWLIIYTSSIWADNIFTVVSRLLLMIYYTQISSLLEDLDAIENYCQGHTKRGLDYEHLTLQCKQYGILAVAFVAILLDVLPYTFVVISFLLAPDGVRAVTHTLMERPTDDETIGSLFLVWMTTVTSFVVAGLIVGLGIKLVSVLRGFGKFLQFQITHDTLYLGKLRQQSALTIVENAFRLKKCFKVYARTFGILGGALLVYEGLSSGYAIYCSIWPKDKSTGLPYLLTTSFLSISILSIGNALKNEVEATKRMLERTILTLKLQNSNKELLSVAQMMSLWEWNLTCGNCFNLDSKLHLVFLMTLISSMTFIIQLELSETNKC</sequence>
<protein>
    <submittedName>
        <fullName evidence="2">Uncharacterized protein</fullName>
    </submittedName>
</protein>
<feature type="transmembrane region" description="Helical" evidence="1">
    <location>
        <begin position="85"/>
        <end position="112"/>
    </location>
</feature>
<dbReference type="EMBL" id="CAJVCH010104818">
    <property type="protein sequence ID" value="CAG7724015.1"/>
    <property type="molecule type" value="Genomic_DNA"/>
</dbReference>
<reference evidence="2" key="1">
    <citation type="submission" date="2021-06" db="EMBL/GenBank/DDBJ databases">
        <authorList>
            <person name="Hodson N. C."/>
            <person name="Mongue J. A."/>
            <person name="Jaron S. K."/>
        </authorList>
    </citation>
    <scope>NUCLEOTIDE SEQUENCE</scope>
</reference>
<dbReference type="Proteomes" id="UP000708208">
    <property type="component" value="Unassembled WGS sequence"/>
</dbReference>
<feature type="transmembrane region" description="Helical" evidence="1">
    <location>
        <begin position="243"/>
        <end position="263"/>
    </location>
</feature>
<keyword evidence="3" id="KW-1185">Reference proteome</keyword>
<gene>
    <name evidence="2" type="ORF">AFUS01_LOCUS13062</name>
</gene>
<accession>A0A8J2KBI3</accession>